<feature type="transmembrane region" description="Helical" evidence="1">
    <location>
        <begin position="12"/>
        <end position="31"/>
    </location>
</feature>
<keyword evidence="1" id="KW-1133">Transmembrane helix</keyword>
<keyword evidence="1" id="KW-0472">Membrane</keyword>
<protein>
    <submittedName>
        <fullName evidence="2">Uncharacterized protein</fullName>
    </submittedName>
</protein>
<sequence>MTRYMPASKESRLLWPCKSIAPWALITRMMNAPGHVLRRTFSVLIWPLPLIVMTIYSAPLLYTVHTSLWRCRSHSVVSTHLTFSNRCVIAELIVLHEHSRTGRSCFLTYINCVGFAVPHGSRNVPCRLTRIVLPSRHDS</sequence>
<dbReference type="AlphaFoldDB" id="A0A6A6TAN0"/>
<evidence type="ECO:0000313" key="3">
    <source>
        <dbReference type="Proteomes" id="UP000799324"/>
    </source>
</evidence>
<dbReference type="Proteomes" id="UP000799324">
    <property type="component" value="Unassembled WGS sequence"/>
</dbReference>
<dbReference type="EMBL" id="MU004333">
    <property type="protein sequence ID" value="KAF2656712.1"/>
    <property type="molecule type" value="Genomic_DNA"/>
</dbReference>
<evidence type="ECO:0000256" key="1">
    <source>
        <dbReference type="SAM" id="Phobius"/>
    </source>
</evidence>
<evidence type="ECO:0000313" key="2">
    <source>
        <dbReference type="EMBL" id="KAF2656712.1"/>
    </source>
</evidence>
<keyword evidence="1" id="KW-0812">Transmembrane</keyword>
<accession>A0A6A6TAN0</accession>
<keyword evidence="3" id="KW-1185">Reference proteome</keyword>
<gene>
    <name evidence="2" type="ORF">K491DRAFT_367678</name>
</gene>
<proteinExistence type="predicted"/>
<reference evidence="2" key="1">
    <citation type="journal article" date="2020" name="Stud. Mycol.">
        <title>101 Dothideomycetes genomes: a test case for predicting lifestyles and emergence of pathogens.</title>
        <authorList>
            <person name="Haridas S."/>
            <person name="Albert R."/>
            <person name="Binder M."/>
            <person name="Bloem J."/>
            <person name="Labutti K."/>
            <person name="Salamov A."/>
            <person name="Andreopoulos B."/>
            <person name="Baker S."/>
            <person name="Barry K."/>
            <person name="Bills G."/>
            <person name="Bluhm B."/>
            <person name="Cannon C."/>
            <person name="Castanera R."/>
            <person name="Culley D."/>
            <person name="Daum C."/>
            <person name="Ezra D."/>
            <person name="Gonzalez J."/>
            <person name="Henrissat B."/>
            <person name="Kuo A."/>
            <person name="Liang C."/>
            <person name="Lipzen A."/>
            <person name="Lutzoni F."/>
            <person name="Magnuson J."/>
            <person name="Mondo S."/>
            <person name="Nolan M."/>
            <person name="Ohm R."/>
            <person name="Pangilinan J."/>
            <person name="Park H.-J."/>
            <person name="Ramirez L."/>
            <person name="Alfaro M."/>
            <person name="Sun H."/>
            <person name="Tritt A."/>
            <person name="Yoshinaga Y."/>
            <person name="Zwiers L.-H."/>
            <person name="Turgeon B."/>
            <person name="Goodwin S."/>
            <person name="Spatafora J."/>
            <person name="Crous P."/>
            <person name="Grigoriev I."/>
        </authorList>
    </citation>
    <scope>NUCLEOTIDE SEQUENCE</scope>
    <source>
        <strain evidence="2">CBS 122681</strain>
    </source>
</reference>
<name>A0A6A6TAN0_9PLEO</name>
<organism evidence="2 3">
    <name type="scientific">Lophiostoma macrostomum CBS 122681</name>
    <dbReference type="NCBI Taxonomy" id="1314788"/>
    <lineage>
        <taxon>Eukaryota</taxon>
        <taxon>Fungi</taxon>
        <taxon>Dikarya</taxon>
        <taxon>Ascomycota</taxon>
        <taxon>Pezizomycotina</taxon>
        <taxon>Dothideomycetes</taxon>
        <taxon>Pleosporomycetidae</taxon>
        <taxon>Pleosporales</taxon>
        <taxon>Lophiostomataceae</taxon>
        <taxon>Lophiostoma</taxon>
    </lineage>
</organism>
<feature type="transmembrane region" description="Helical" evidence="1">
    <location>
        <begin position="43"/>
        <end position="64"/>
    </location>
</feature>